<reference evidence="1 2" key="1">
    <citation type="submission" date="2014-04" db="EMBL/GenBank/DDBJ databases">
        <authorList>
            <consortium name="DOE Joint Genome Institute"/>
            <person name="Kuo A."/>
            <person name="Girlanda M."/>
            <person name="Perotto S."/>
            <person name="Kohler A."/>
            <person name="Nagy L.G."/>
            <person name="Floudas D."/>
            <person name="Copeland A."/>
            <person name="Barry K.W."/>
            <person name="Cichocki N."/>
            <person name="Veneault-Fourrey C."/>
            <person name="LaButti K."/>
            <person name="Lindquist E.A."/>
            <person name="Lipzen A."/>
            <person name="Lundell T."/>
            <person name="Morin E."/>
            <person name="Murat C."/>
            <person name="Sun H."/>
            <person name="Tunlid A."/>
            <person name="Henrissat B."/>
            <person name="Grigoriev I.V."/>
            <person name="Hibbett D.S."/>
            <person name="Martin F."/>
            <person name="Nordberg H.P."/>
            <person name="Cantor M.N."/>
            <person name="Hua S.X."/>
        </authorList>
    </citation>
    <scope>NUCLEOTIDE SEQUENCE [LARGE SCALE GENOMIC DNA]</scope>
    <source>
        <strain evidence="1 2">MUT 4182</strain>
    </source>
</reference>
<dbReference type="GO" id="GO:0000964">
    <property type="term" value="P:mitochondrial RNA 5'-end processing"/>
    <property type="evidence" value="ECO:0007669"/>
    <property type="project" value="TreeGrafter"/>
</dbReference>
<keyword evidence="2" id="KW-1185">Reference proteome</keyword>
<gene>
    <name evidence="1" type="ORF">M407DRAFT_29620</name>
</gene>
<dbReference type="EMBL" id="KN823162">
    <property type="protein sequence ID" value="KIO20774.1"/>
    <property type="molecule type" value="Genomic_DNA"/>
</dbReference>
<evidence type="ECO:0008006" key="3">
    <source>
        <dbReference type="Google" id="ProtNLM"/>
    </source>
</evidence>
<evidence type="ECO:0000313" key="1">
    <source>
        <dbReference type="EMBL" id="KIO20774.1"/>
    </source>
</evidence>
<proteinExistence type="predicted"/>
<accession>A0A0C3Q9T1</accession>
<dbReference type="STRING" id="1051891.A0A0C3Q9T1"/>
<dbReference type="Pfam" id="PF08634">
    <property type="entry name" value="Pet127"/>
    <property type="match status" value="1"/>
</dbReference>
<dbReference type="HOGENOM" id="CLU_345879_0_0_1"/>
<dbReference type="OrthoDB" id="10249045at2759"/>
<sequence length="817" mass="93247">MRVILSITVYTICLDFIPVAGTLEHWLQFNNREAASMKDTAGSLKDILFKWTEGRPRDLDVAAAVLAAAFRQLRCLQLLNRGWDNLSETERIDLAMSQRCLRPSVKPRLFESEPMHKAMEQWIAAMRNPKDAEKLRELVKAKRGKETVELSQAYLVLEARRHAILRILSHLPSSIMTPDIQDMPLHLWENAVHLLMAEDARDCLSESLYVPSTHPGRGRYPISRKGDKRSREGFKKIRGYMEASGLEFGKPGRFDWFLPVPIPSERTVLRPGVIVKGVIRPPAQETSSSALTRIKRDPKTAPPIPRLAHGLDRILFNPSVHWLQDPASGVFNFSPQIQSIPPLKSFDYDGVTPFVPSSQDTTLRTVAKDQKKQFTGSTSSLTFLLTHIYYLISRSQKPDISYLSSAFNGATTMRTTGMLTPGSIRINYDKTTETYAFDSSKGPDAHDKFGVEKKNVLTWMGTMLEKFLTLRPKIFNTLLKQATGNINPDDRAQVPKEEAYQYSTSRNFVMRSQLDCVDKRLPGTGVFDIKTRATLAVRHDRLNVKQASAYTIIKQHGLFESFEREIYDLVRSAMIKYNFQARIGNMAGIFLAYHNTAKILGFQYLSVEDMDTMLFGSHLAGNRVFDKCIGILDMLAENIVKDWPRKTIEITFEGKQDRLRVWVEHNPKGAKPKVVEYTLEVLNYVNGQEVTGTPPLSDPDCKWDVRYKMQRLIGYSHSGDEVFRRYKRARKAQEWINKLVLPPGVSSDAEIRTLWEDIDLSLPSTSNSHRRRISQRDVKKLRRHFMKPYPLLLQARELADAARKRKEGSPENDHHDG</sequence>
<dbReference type="GO" id="GO:0005740">
    <property type="term" value="C:mitochondrial envelope"/>
    <property type="evidence" value="ECO:0007669"/>
    <property type="project" value="TreeGrafter"/>
</dbReference>
<dbReference type="AlphaFoldDB" id="A0A0C3Q9T1"/>
<evidence type="ECO:0000313" key="2">
    <source>
        <dbReference type="Proteomes" id="UP000054248"/>
    </source>
</evidence>
<dbReference type="Proteomes" id="UP000054248">
    <property type="component" value="Unassembled WGS sequence"/>
</dbReference>
<dbReference type="PANTHER" id="PTHR31014:SF0">
    <property type="entry name" value="MITOCHONDRIAL TRANSLATION SYSTEM COMPONENT PET127-RELATED"/>
    <property type="match status" value="1"/>
</dbReference>
<protein>
    <recommendedName>
        <fullName evidence="3">Pet127-domain-containing protein</fullName>
    </recommendedName>
</protein>
<name>A0A0C3Q9T1_9AGAM</name>
<organism evidence="1 2">
    <name type="scientific">Tulasnella calospora MUT 4182</name>
    <dbReference type="NCBI Taxonomy" id="1051891"/>
    <lineage>
        <taxon>Eukaryota</taxon>
        <taxon>Fungi</taxon>
        <taxon>Dikarya</taxon>
        <taxon>Basidiomycota</taxon>
        <taxon>Agaricomycotina</taxon>
        <taxon>Agaricomycetes</taxon>
        <taxon>Cantharellales</taxon>
        <taxon>Tulasnellaceae</taxon>
        <taxon>Tulasnella</taxon>
    </lineage>
</organism>
<dbReference type="InterPro" id="IPR013943">
    <property type="entry name" value="Pet127"/>
</dbReference>
<reference evidence="2" key="2">
    <citation type="submission" date="2015-01" db="EMBL/GenBank/DDBJ databases">
        <title>Evolutionary Origins and Diversification of the Mycorrhizal Mutualists.</title>
        <authorList>
            <consortium name="DOE Joint Genome Institute"/>
            <consortium name="Mycorrhizal Genomics Consortium"/>
            <person name="Kohler A."/>
            <person name="Kuo A."/>
            <person name="Nagy L.G."/>
            <person name="Floudas D."/>
            <person name="Copeland A."/>
            <person name="Barry K.W."/>
            <person name="Cichocki N."/>
            <person name="Veneault-Fourrey C."/>
            <person name="LaButti K."/>
            <person name="Lindquist E.A."/>
            <person name="Lipzen A."/>
            <person name="Lundell T."/>
            <person name="Morin E."/>
            <person name="Murat C."/>
            <person name="Riley R."/>
            <person name="Ohm R."/>
            <person name="Sun H."/>
            <person name="Tunlid A."/>
            <person name="Henrissat B."/>
            <person name="Grigoriev I.V."/>
            <person name="Hibbett D.S."/>
            <person name="Martin F."/>
        </authorList>
    </citation>
    <scope>NUCLEOTIDE SEQUENCE [LARGE SCALE GENOMIC DNA]</scope>
    <source>
        <strain evidence="2">MUT 4182</strain>
    </source>
</reference>
<dbReference type="PANTHER" id="PTHR31014">
    <property type="entry name" value="MITOCHONDRIAL TRANSLATION SYSTEM COMPONENT PET127-RELATED"/>
    <property type="match status" value="1"/>
</dbReference>